<comment type="caution">
    <text evidence="1">The sequence shown here is derived from an EMBL/GenBank/DDBJ whole genome shotgun (WGS) entry which is preliminary data.</text>
</comment>
<dbReference type="Proteomes" id="UP000676246">
    <property type="component" value="Unassembled WGS sequence"/>
</dbReference>
<organism evidence="1 2">
    <name type="scientific">Ideonella alba</name>
    <dbReference type="NCBI Taxonomy" id="2824118"/>
    <lineage>
        <taxon>Bacteria</taxon>
        <taxon>Pseudomonadati</taxon>
        <taxon>Pseudomonadota</taxon>
        <taxon>Betaproteobacteria</taxon>
        <taxon>Burkholderiales</taxon>
        <taxon>Sphaerotilaceae</taxon>
        <taxon>Ideonella</taxon>
    </lineage>
</organism>
<evidence type="ECO:0000313" key="1">
    <source>
        <dbReference type="EMBL" id="MBQ0930068.1"/>
    </source>
</evidence>
<evidence type="ECO:0000313" key="2">
    <source>
        <dbReference type="Proteomes" id="UP000676246"/>
    </source>
</evidence>
<gene>
    <name evidence="1" type="ORF">KAK03_06165</name>
</gene>
<keyword evidence="2" id="KW-1185">Reference proteome</keyword>
<proteinExistence type="predicted"/>
<dbReference type="AlphaFoldDB" id="A0A940Y9D4"/>
<reference evidence="1 2" key="1">
    <citation type="submission" date="2021-04" db="EMBL/GenBank/DDBJ databases">
        <title>The genome sequence of Ideonella sp. 3Y2.</title>
        <authorList>
            <person name="Liu Y."/>
        </authorList>
    </citation>
    <scope>NUCLEOTIDE SEQUENCE [LARGE SCALE GENOMIC DNA]</scope>
    <source>
        <strain evidence="1 2">3Y2</strain>
    </source>
</reference>
<accession>A0A940Y9D4</accession>
<dbReference type="RefSeq" id="WP_210852451.1">
    <property type="nucleotide sequence ID" value="NZ_JAGQDD010000003.1"/>
</dbReference>
<sequence length="907" mass="99467">MATTSAVLRSLATLSHGSPVFEPDQVLTHGQLNRLSDWFDDQGRLTRVRLIGVGLVDGLQVALTDAGVRITRGLGLSTDGDLIELAETTQFSSWRPYDREAPRYEPFYTGPETMRELVELVAPGDEDTRTRPLMELPGALPGRVVVALMESVENDPDLCNGTDCDNLGRDALHRLRWLLCSAEDAAALQQGEQALLPACERARALPEVQATAPRLQGLNSTQGLAQACLTAGDATLEALATAFSALASTFGERVAALCGNASAPLDWVARLRQRRTEAASRSGGGPLWLEHLGDLVDTWGALREQLFLDDSVLLPELGAFPKHLLLGQLGAPRQFRSGLYPAPSSAGTREAAAHASFLIWKLHLLVGAFVWPQDTTLRVTPSRTATAPLEERAIPWYYTLSGEFPLQTGWHYLRAARGQQQSNLGYRVPADRRGVPPPLSRVLLGHDFFRVEGHLGQPVRSVRDALRAQIRQFQLPFTVRAVLLHTDRARLVLRPSVRVTDLHRFHHLLRQDLQVQLADGLALHQRQSEQLRQAVDDTTVPRTVGEGVSVIDAATNTTNRLGTLQKDSAPVLQARRYGDYRALGGGGTSPNWIFQWGQTLGQVAQTRSDLGTVARTDFSAAHDGLLLSNRPHWLQWLDQLIDHRDAQQDDRLLMPNFLAENPGAVHAGGVPRGGTLVLVYDDQGRVITDLALDHWEPEEDEDEPDLPPLQVLPWRPDLLRERAVRIIRPLDMVLNDRVSVVRAEVQKDWLAQFDAQKSYLDGVFKYTLLPGKLEGFTFDTGNGLVDMMAERVGRLQEDVRKAQTLAASSQLSSAERERADTLLQDLRGQLAEAVVQTTQQLLVTEVDVGVGGRGAAVPTLLTGAIAQVGGGTVGKELQGRLGKLQGGTDTKGGMVQRLQQFSLGLQR</sequence>
<protein>
    <submittedName>
        <fullName evidence="1">Uncharacterized protein</fullName>
    </submittedName>
</protein>
<dbReference type="EMBL" id="JAGQDD010000003">
    <property type="protein sequence ID" value="MBQ0930068.1"/>
    <property type="molecule type" value="Genomic_DNA"/>
</dbReference>
<name>A0A940Y9D4_9BURK</name>